<name>A0ABP7K430_9MICO</name>
<proteinExistence type="predicted"/>
<dbReference type="InterPro" id="IPR032109">
    <property type="entry name" value="Big_3_5"/>
</dbReference>
<comment type="caution">
    <text evidence="7">The sequence shown here is derived from an EMBL/GenBank/DDBJ whole genome shotgun (WGS) entry which is preliminary data.</text>
</comment>
<feature type="domain" description="Bacterial Ig-like" evidence="6">
    <location>
        <begin position="743"/>
        <end position="819"/>
    </location>
</feature>
<dbReference type="Proteomes" id="UP001501803">
    <property type="component" value="Unassembled WGS sequence"/>
</dbReference>
<organism evidence="7 8">
    <name type="scientific">Leifsonia kafniensis</name>
    <dbReference type="NCBI Taxonomy" id="475957"/>
    <lineage>
        <taxon>Bacteria</taxon>
        <taxon>Bacillati</taxon>
        <taxon>Actinomycetota</taxon>
        <taxon>Actinomycetes</taxon>
        <taxon>Micrococcales</taxon>
        <taxon>Microbacteriaceae</taxon>
        <taxon>Leifsonia</taxon>
    </lineage>
</organism>
<evidence type="ECO:0000256" key="4">
    <source>
        <dbReference type="ARBA" id="ARBA00023180"/>
    </source>
</evidence>
<evidence type="ECO:0000313" key="7">
    <source>
        <dbReference type="EMBL" id="GAA3865119.1"/>
    </source>
</evidence>
<dbReference type="SMART" id="SM00191">
    <property type="entry name" value="Int_alpha"/>
    <property type="match status" value="6"/>
</dbReference>
<keyword evidence="4" id="KW-0325">Glycoprotein</keyword>
<dbReference type="PANTHER" id="PTHR23221">
    <property type="entry name" value="GLYCOSYLPHOSPHATIDYLINOSITOL PHOSPHOLIPASE D"/>
    <property type="match status" value="1"/>
</dbReference>
<evidence type="ECO:0000256" key="3">
    <source>
        <dbReference type="ARBA" id="ARBA00022801"/>
    </source>
</evidence>
<dbReference type="InterPro" id="IPR000413">
    <property type="entry name" value="Integrin_alpha"/>
</dbReference>
<dbReference type="InterPro" id="IPR028994">
    <property type="entry name" value="Integrin_alpha_N"/>
</dbReference>
<protein>
    <recommendedName>
        <fullName evidence="6">Bacterial Ig-like domain-containing protein</fullName>
    </recommendedName>
</protein>
<accession>A0ABP7K430</accession>
<dbReference type="Gene3D" id="2.60.40.10">
    <property type="entry name" value="Immunoglobulins"/>
    <property type="match status" value="3"/>
</dbReference>
<dbReference type="InterPro" id="IPR013517">
    <property type="entry name" value="FG-GAP"/>
</dbReference>
<evidence type="ECO:0000259" key="6">
    <source>
        <dbReference type="Pfam" id="PF16640"/>
    </source>
</evidence>
<dbReference type="SUPFAM" id="SSF69318">
    <property type="entry name" value="Integrin alpha N-terminal domain"/>
    <property type="match status" value="2"/>
</dbReference>
<dbReference type="RefSeq" id="WP_345062158.1">
    <property type="nucleotide sequence ID" value="NZ_BAABCN010000002.1"/>
</dbReference>
<dbReference type="InterPro" id="IPR013783">
    <property type="entry name" value="Ig-like_fold"/>
</dbReference>
<dbReference type="EMBL" id="BAABCN010000002">
    <property type="protein sequence ID" value="GAA3865119.1"/>
    <property type="molecule type" value="Genomic_DNA"/>
</dbReference>
<feature type="signal peptide" evidence="5">
    <location>
        <begin position="1"/>
        <end position="32"/>
    </location>
</feature>
<evidence type="ECO:0000313" key="8">
    <source>
        <dbReference type="Proteomes" id="UP001501803"/>
    </source>
</evidence>
<keyword evidence="2" id="KW-0677">Repeat</keyword>
<keyword evidence="1 5" id="KW-0732">Signal</keyword>
<evidence type="ECO:0000256" key="2">
    <source>
        <dbReference type="ARBA" id="ARBA00022737"/>
    </source>
</evidence>
<dbReference type="Pfam" id="PF16640">
    <property type="entry name" value="Big_3_5"/>
    <property type="match status" value="2"/>
</dbReference>
<gene>
    <name evidence="7" type="ORF">GCM10022381_06130</name>
</gene>
<evidence type="ECO:0000256" key="1">
    <source>
        <dbReference type="ARBA" id="ARBA00022729"/>
    </source>
</evidence>
<keyword evidence="3" id="KW-0378">Hydrolase</keyword>
<evidence type="ECO:0000256" key="5">
    <source>
        <dbReference type="SAM" id="SignalP"/>
    </source>
</evidence>
<feature type="domain" description="Bacterial Ig-like" evidence="6">
    <location>
        <begin position="659"/>
        <end position="731"/>
    </location>
</feature>
<dbReference type="PROSITE" id="PS51470">
    <property type="entry name" value="FG_GAP"/>
    <property type="match status" value="1"/>
</dbReference>
<dbReference type="Pfam" id="PF01839">
    <property type="entry name" value="FG-GAP"/>
    <property type="match status" value="2"/>
</dbReference>
<feature type="chain" id="PRO_5045631272" description="Bacterial Ig-like domain-containing protein" evidence="5">
    <location>
        <begin position="33"/>
        <end position="925"/>
    </location>
</feature>
<sequence length="925" mass="91819">MQGKITLGKAGAALAISLGLVATGLVPSAAIAAETPPALPVAEVSWTAETGGDLGSSVSRSSCDVNGDGHEDTVTGDWFWKRGPTSNAGAAYVLLGTADPVGGKIGTGGAVGTVRIDGPNIPNAFAGMSVSCLNDINGDGYDDVIVGSNRTQRVWVILGAADFEPVDVDVLGTRGFEVTNLDAVAENSAPGGSANFGYAVSGLGDVNGDGLADFAIVDNLYDHPADEVAGTPAALNIGRVWVIAGSTDVKKVDVASESAAARVLFTIDGNGGQIISAENVGDINGDGLADVVLGSYAATPWGTSAPVAGAAYAVFGSTQPQRLNVGSLGEHGFAVYGGQRGRDRLGTSIAPLGDINSDGKADFVVGGDGVTNAATGARNGGAAVVFGSDSTQTVFTVPGATSGSVYSCTDTALNTSGVCASGTLARGYWIDGAADGDKLGWSSAGIADLNGDGVPEVLLGAYGHDSAGSNAGAVYVVYGQPNGNGTISTAALASAQGLRLDGSSAGAQLGRSVGSVTDFDGNGVPDVVSGANGTDYVSVFLLGSVKTGLALASSELSVADGGAVTASVSSTRPSAGAATGTVSFTAEGFPVAGCDAVTVSQNTATCTVASFATGGTHTFAATFHDTTNIFGDSAAEVTAEVAKISVKPVLGGDASGSAQDELEFTATLPTDATGDVTFYAGATKLGTAAITRGVATFGYTPAVATSFQLSAQYAGDNRYVATTSKTKRITISNVPVYISAVRLSSTKAVYGVHPTVSVTVDGASSGTVLFTAGSKELGTAKVVSNGVATLKLPTLAPGQYRVSAQFLGDDTYADSAKRTASNLLTVSKASVSSAKVSTKAAKAGTRPTATVTLGKLNSGNYPTGKVEVTFGSTKTTVTLTATHKGIIKVTAPKALSASVTVKATFVGTLNVNAKSASATQKITKK</sequence>
<dbReference type="PANTHER" id="PTHR23221:SF7">
    <property type="entry name" value="PHOSPHATIDYLINOSITOL-GLYCAN-SPECIFIC PHOSPHOLIPASE D"/>
    <property type="match status" value="1"/>
</dbReference>
<keyword evidence="8" id="KW-1185">Reference proteome</keyword>
<reference evidence="8" key="1">
    <citation type="journal article" date="2019" name="Int. J. Syst. Evol. Microbiol.">
        <title>The Global Catalogue of Microorganisms (GCM) 10K type strain sequencing project: providing services to taxonomists for standard genome sequencing and annotation.</title>
        <authorList>
            <consortium name="The Broad Institute Genomics Platform"/>
            <consortium name="The Broad Institute Genome Sequencing Center for Infectious Disease"/>
            <person name="Wu L."/>
            <person name="Ma J."/>
        </authorList>
    </citation>
    <scope>NUCLEOTIDE SEQUENCE [LARGE SCALE GENOMIC DNA]</scope>
    <source>
        <strain evidence="8">JCM 17021</strain>
    </source>
</reference>
<dbReference type="Gene3D" id="2.130.10.130">
    <property type="entry name" value="Integrin alpha, N-terminal"/>
    <property type="match status" value="3"/>
</dbReference>
<dbReference type="InterPro" id="IPR013519">
    <property type="entry name" value="Int_alpha_beta-p"/>
</dbReference>
<dbReference type="PRINTS" id="PR01185">
    <property type="entry name" value="INTEGRINA"/>
</dbReference>